<reference evidence="1" key="1">
    <citation type="submission" date="2021-09" db="EMBL/GenBank/DDBJ databases">
        <title>Network and meta-omics reveal the key degrader and cooperation patterns in an efficient 1,4-dioxane-degrading microbial community.</title>
        <authorList>
            <person name="Dai C."/>
        </authorList>
    </citation>
    <scope>NUCLEOTIDE SEQUENCE</scope>
    <source>
        <strain evidence="1">ZM13</strain>
    </source>
</reference>
<organism evidence="1 2">
    <name type="scientific">Ancylobacter polymorphus</name>
    <dbReference type="NCBI Taxonomy" id="223390"/>
    <lineage>
        <taxon>Bacteria</taxon>
        <taxon>Pseudomonadati</taxon>
        <taxon>Pseudomonadota</taxon>
        <taxon>Alphaproteobacteria</taxon>
        <taxon>Hyphomicrobiales</taxon>
        <taxon>Xanthobacteraceae</taxon>
        <taxon>Ancylobacter</taxon>
    </lineage>
</organism>
<sequence length="537" mass="58156">MTVAQREADPVLEAAWSRFSEFAASLCGDRVLLPLADGRIDWDAVDRDSVTPARLDELTAADVPRLGVIIDGFSRWIRTNDMITVCAAWRQGAPELAQIEGAYSAEAMDLVQDVVAGQTSFETVEATRRDLDFAALEGLREKHGGEIRQRPHGGEWCLYGATVEGRVGQIDIAPDGKHRFWGATPAPAAANDNEPVAASAAKPRFTLTWFGEIADAAPKQTFVKGVLGDGEFTVVSGLPGSGKSVILTDIACHVAAGMEWMGRRVRQGLIVYIAAERKALTERRMLAFRKRHDVPANMPLLVLGGRIDLTSNTSDANALVQVIRDAANEVGLPAVWIIIDTLTRTFGPGDQNLSKDMTRFVQSIDVLLETKAHVTVVHHTSWSGERGKGAIDLDGAVDASFLVKKEGGTHVLICDGTNDGDEGPICRFRMEGVEVGVDEDGEPTMAPVVVPADADLAETLVAKLKGHNAQALAILTEACREGAKLREDEWRAAFYAACPGERQHTLKVRFQRARRALTEAGTVYHHDGEFWVAAHGT</sequence>
<keyword evidence="1" id="KW-0067">ATP-binding</keyword>
<dbReference type="Gene3D" id="3.40.50.300">
    <property type="entry name" value="P-loop containing nucleotide triphosphate hydrolases"/>
    <property type="match status" value="1"/>
</dbReference>
<dbReference type="AlphaFoldDB" id="A0A9E6ZR73"/>
<gene>
    <name evidence="1" type="ORF">K9D25_16205</name>
</gene>
<protein>
    <submittedName>
        <fullName evidence="1">Helicase RepA family protein</fullName>
    </submittedName>
</protein>
<dbReference type="GO" id="GO:0004386">
    <property type="term" value="F:helicase activity"/>
    <property type="evidence" value="ECO:0007669"/>
    <property type="project" value="UniProtKB-KW"/>
</dbReference>
<keyword evidence="1" id="KW-0547">Nucleotide-binding</keyword>
<dbReference type="KEGG" id="apol:K9D25_16205"/>
<proteinExistence type="predicted"/>
<keyword evidence="1" id="KW-0347">Helicase</keyword>
<dbReference type="SUPFAM" id="SSF52540">
    <property type="entry name" value="P-loop containing nucleoside triphosphate hydrolases"/>
    <property type="match status" value="1"/>
</dbReference>
<dbReference type="Proteomes" id="UP000831684">
    <property type="component" value="Chromosome"/>
</dbReference>
<accession>A0A9E6ZR73</accession>
<evidence type="ECO:0000313" key="1">
    <source>
        <dbReference type="EMBL" id="UOK70259.1"/>
    </source>
</evidence>
<dbReference type="InterPro" id="IPR027417">
    <property type="entry name" value="P-loop_NTPase"/>
</dbReference>
<keyword evidence="1" id="KW-0378">Hydrolase</keyword>
<evidence type="ECO:0000313" key="2">
    <source>
        <dbReference type="Proteomes" id="UP000831684"/>
    </source>
</evidence>
<dbReference type="RefSeq" id="WP_244376663.1">
    <property type="nucleotide sequence ID" value="NZ_CP083239.1"/>
</dbReference>
<dbReference type="Pfam" id="PF13481">
    <property type="entry name" value="AAA_25"/>
    <property type="match status" value="1"/>
</dbReference>
<dbReference type="EMBL" id="CP083239">
    <property type="protein sequence ID" value="UOK70259.1"/>
    <property type="molecule type" value="Genomic_DNA"/>
</dbReference>
<name>A0A9E6ZR73_9HYPH</name>